<dbReference type="FunFam" id="2.30.30.40:FF:000001">
    <property type="entry name" value="Sorbin and SH3 domain-containing protein 1 isoform 2"/>
    <property type="match status" value="1"/>
</dbReference>
<dbReference type="InterPro" id="IPR001478">
    <property type="entry name" value="PDZ"/>
</dbReference>
<dbReference type="SUPFAM" id="SSF50044">
    <property type="entry name" value="SH3-domain"/>
    <property type="match status" value="3"/>
</dbReference>
<feature type="domain" description="SH3" evidence="8">
    <location>
        <begin position="2138"/>
        <end position="2197"/>
    </location>
</feature>
<dbReference type="Gene3D" id="2.30.30.40">
    <property type="entry name" value="SH3 Domains"/>
    <property type="match status" value="3"/>
</dbReference>
<feature type="domain" description="SoHo" evidence="10">
    <location>
        <begin position="1778"/>
        <end position="1841"/>
    </location>
</feature>
<feature type="region of interest" description="Disordered" evidence="7">
    <location>
        <begin position="77"/>
        <end position="307"/>
    </location>
</feature>
<feature type="coiled-coil region" evidence="6">
    <location>
        <begin position="1407"/>
        <end position="1434"/>
    </location>
</feature>
<evidence type="ECO:0000259" key="8">
    <source>
        <dbReference type="PROSITE" id="PS50002"/>
    </source>
</evidence>
<dbReference type="InterPro" id="IPR036034">
    <property type="entry name" value="PDZ_sf"/>
</dbReference>
<dbReference type="InterPro" id="IPR001452">
    <property type="entry name" value="SH3_domain"/>
</dbReference>
<keyword evidence="3" id="KW-0677">Repeat</keyword>
<feature type="compositionally biased region" description="Basic residues" evidence="7">
    <location>
        <begin position="239"/>
        <end position="251"/>
    </location>
</feature>
<feature type="compositionally biased region" description="Basic and acidic residues" evidence="7">
    <location>
        <begin position="261"/>
        <end position="273"/>
    </location>
</feature>
<dbReference type="EMBL" id="OV651819">
    <property type="protein sequence ID" value="CAH1113039.1"/>
    <property type="molecule type" value="Genomic_DNA"/>
</dbReference>
<reference evidence="11" key="1">
    <citation type="submission" date="2022-01" db="EMBL/GenBank/DDBJ databases">
        <authorList>
            <person name="King R."/>
        </authorList>
    </citation>
    <scope>NUCLEOTIDE SEQUENCE</scope>
</reference>
<dbReference type="PANTHER" id="PTHR14167">
    <property type="entry name" value="SH3 DOMAIN-CONTAINING"/>
    <property type="match status" value="1"/>
</dbReference>
<dbReference type="CDD" id="cd11780">
    <property type="entry name" value="SH3_Sorbs_3"/>
    <property type="match status" value="1"/>
</dbReference>
<feature type="domain" description="PDZ" evidence="9">
    <location>
        <begin position="2"/>
        <end position="85"/>
    </location>
</feature>
<comment type="subcellular location">
    <subcellularLocation>
        <location evidence="1">Cell junction</location>
    </subcellularLocation>
</comment>
<feature type="region of interest" description="Disordered" evidence="7">
    <location>
        <begin position="2291"/>
        <end position="2312"/>
    </location>
</feature>
<dbReference type="Pfam" id="PF00595">
    <property type="entry name" value="PDZ"/>
    <property type="match status" value="1"/>
</dbReference>
<evidence type="ECO:0000256" key="5">
    <source>
        <dbReference type="PROSITE-ProRule" id="PRU00192"/>
    </source>
</evidence>
<feature type="region of interest" description="Disordered" evidence="7">
    <location>
        <begin position="333"/>
        <end position="352"/>
    </location>
</feature>
<feature type="compositionally biased region" description="Basic and acidic residues" evidence="7">
    <location>
        <begin position="1736"/>
        <end position="1748"/>
    </location>
</feature>
<dbReference type="PANTHER" id="PTHR14167:SF116">
    <property type="entry name" value="CAP, ISOFORM AC"/>
    <property type="match status" value="1"/>
</dbReference>
<feature type="compositionally biased region" description="Polar residues" evidence="7">
    <location>
        <begin position="138"/>
        <end position="151"/>
    </location>
</feature>
<feature type="compositionally biased region" description="Basic and acidic residues" evidence="7">
    <location>
        <begin position="2014"/>
        <end position="2023"/>
    </location>
</feature>
<dbReference type="GO" id="GO:0070161">
    <property type="term" value="C:anchoring junction"/>
    <property type="evidence" value="ECO:0007669"/>
    <property type="project" value="UniProtKB-SubCell"/>
</dbReference>
<dbReference type="InterPro" id="IPR036028">
    <property type="entry name" value="SH3-like_dom_sf"/>
</dbReference>
<evidence type="ECO:0000256" key="2">
    <source>
        <dbReference type="ARBA" id="ARBA00022443"/>
    </source>
</evidence>
<evidence type="ECO:0000313" key="12">
    <source>
        <dbReference type="Proteomes" id="UP001153636"/>
    </source>
</evidence>
<feature type="compositionally biased region" description="Basic and acidic residues" evidence="7">
    <location>
        <begin position="98"/>
        <end position="108"/>
    </location>
</feature>
<evidence type="ECO:0000256" key="4">
    <source>
        <dbReference type="ARBA" id="ARBA00022949"/>
    </source>
</evidence>
<evidence type="ECO:0000259" key="10">
    <source>
        <dbReference type="PROSITE" id="PS50831"/>
    </source>
</evidence>
<dbReference type="Pfam" id="PF14604">
    <property type="entry name" value="SH3_9"/>
    <property type="match status" value="2"/>
</dbReference>
<feature type="compositionally biased region" description="Low complexity" evidence="7">
    <location>
        <begin position="680"/>
        <end position="692"/>
    </location>
</feature>
<dbReference type="PROSITE" id="PS50831">
    <property type="entry name" value="SOHO"/>
    <property type="match status" value="1"/>
</dbReference>
<dbReference type="Pfam" id="PF07653">
    <property type="entry name" value="SH3_2"/>
    <property type="match status" value="1"/>
</dbReference>
<dbReference type="CDD" id="cd11782">
    <property type="entry name" value="SH3_Sorbs_2"/>
    <property type="match status" value="1"/>
</dbReference>
<evidence type="ECO:0000256" key="1">
    <source>
        <dbReference type="ARBA" id="ARBA00004282"/>
    </source>
</evidence>
<feature type="compositionally biased region" description="Polar residues" evidence="7">
    <location>
        <begin position="1881"/>
        <end position="1903"/>
    </location>
</feature>
<feature type="compositionally biased region" description="Basic and acidic residues" evidence="7">
    <location>
        <begin position="1867"/>
        <end position="1880"/>
    </location>
</feature>
<feature type="region of interest" description="Disordered" evidence="7">
    <location>
        <begin position="2007"/>
        <end position="2041"/>
    </location>
</feature>
<feature type="compositionally biased region" description="Polar residues" evidence="7">
    <location>
        <begin position="1653"/>
        <end position="1665"/>
    </location>
</feature>
<keyword evidence="4" id="KW-0965">Cell junction</keyword>
<feature type="region of interest" description="Disordered" evidence="7">
    <location>
        <begin position="530"/>
        <end position="561"/>
    </location>
</feature>
<evidence type="ECO:0000256" key="7">
    <source>
        <dbReference type="SAM" id="MobiDB-lite"/>
    </source>
</evidence>
<dbReference type="PROSITE" id="PS50106">
    <property type="entry name" value="PDZ"/>
    <property type="match status" value="1"/>
</dbReference>
<feature type="compositionally biased region" description="Low complexity" evidence="7">
    <location>
        <begin position="152"/>
        <end position="172"/>
    </location>
</feature>
<dbReference type="FunFam" id="2.30.42.10:FF:000055">
    <property type="entry name" value="PDZ and LIM domain protein 3"/>
    <property type="match status" value="1"/>
</dbReference>
<feature type="domain" description="SH3" evidence="8">
    <location>
        <begin position="2209"/>
        <end position="2268"/>
    </location>
</feature>
<dbReference type="InterPro" id="IPR003127">
    <property type="entry name" value="SoHo_dom"/>
</dbReference>
<dbReference type="CDD" id="cd11781">
    <property type="entry name" value="SH3_Sorbs_1"/>
    <property type="match status" value="1"/>
</dbReference>
<feature type="compositionally biased region" description="Pro residues" evidence="7">
    <location>
        <begin position="469"/>
        <end position="478"/>
    </location>
</feature>
<dbReference type="PROSITE" id="PS50002">
    <property type="entry name" value="SH3"/>
    <property type="match status" value="3"/>
</dbReference>
<sequence>MTTREVRLEGGAPWGFRMHGGVDQNQPLRISRVNPGSKAAHRGIREGDFISSINGQSTKTLTNTEAHGLLRNSGDVLKLGLNEDPDGSPKRRQYRTVHHQESFQETVKRSSITSYSSVKTVEDIDSPSDKDNEHFKISNGQTSINGTSTSIPPSNLLLTKKPSSSSSSSPTLTKEDLKTLSSDNALASQRSSYTNCTLSPSSPSILSEDGTCSDAPGPQLLEDKHISIIDNMNDSKSSSRSKKRRQRRKNRKVESNSNDVSTRDNTETDKALPDEYTVQSPIELTKESTNKKPNKPVKSRSLDDDEMFKIQEVSENTETEDKDKETQAIISEASESEVDWEETEALDTPQPIHGSLSTLTLPLEGCITEQVTLMSPEEEKNLRDFLVGLNLVNGPEEAASQVLDKSESLKDKKAKKKVELEKYFFPLYQNPRYLDVISEESRESSDRDSDRESKTSLTRVLRKGTPETPNTPPKVPPRPNRRKILHKSAPPIDQPQAILVDTKLIEPIQPICSSISATPSNVEIVYLTSSETDSGEEMESNSSDSYAIPSEKDSSNEDLSEETLIKTDDETVNVSNAQESTDIHKFDKLTNNCSEEIIKPNETEKTTFSSTTSFSVKRSKSFTDKEDLDMLNQLLTPPSTPDNSSPNDTKDSITADLDSSINIEPEIYTNVLTPPPPSRSPSSSRSSSRSSSLCTAKYNPSVSSITDVIALIKEPEEGKYFQALTLREICLQFLLALPFGKDILEELADVSKYIESYTRSLPSTVLPKLVPNIAQFVNTSHTQSNNISYDISVKLPIKKHQEDITCVKVIPKDVLSADGISIMEHRIPVEVESENILKGVVELPKILDSKIEEKCQNNLLEEFNIPIKIEAGIGPINVTTGQEKEIKIPIVIEEKINDIKIENKSKEVIISVKKESLNQRHKEYVIPIKQDIKTEDKIVEATQSARIIDANGKEVIIPIRRDSLNAKTKEYIIPINKEVKPNEKTVVANKLSSRISGEEEKQVVVPIRKESLDTKIKEYIKKEIRATEETVLINKSCTKVNDEKRKEVIIPVRKESLNTKPEEHIITITKDKKSNEQTVETIKNSKEIVDERKEVIIPIRKEFLNIKPITKEVKLNEQSAETTKNSTKIKNKGKEIIIPIRKESLNIKPNEYIISIKQDYTDSDNKDKYENEIGTKENDHKCVSKEVEVNSASITQSIEKLTPKKVIEGLTGVDSNTMKLREVNIPITREWSGLPTERDPKLLLCLSPKQKDELEKTKQVSDEAAKLIDLHAKFINRKISHEEIKKEMEDNVTVINCNQQPCNRLLTIIKEEPTNASEDKNYLYFVEKESRKFEKNFTLPRITDNARLHAKDLSEWLHLARNKSMSESNLATTDDIPENNLRNNFNIQHASPLRRTSLPHDIFEKQMICIQEKEREIQRQLEALEEEKRLLNAEMAPSKEFQVEDYYYSRKGDFAESKKRPTSMPMMPTEYFRQQMYEEYLDKFAEREERKQHKIIKVTSSKDLNQESASVDKKEVIHPIQLEDEFMDKVKELQDVGKLEKVVKSVEKEIVGGNADVDVPPVLVMDGEQLKVVKELPKHLQEFVDDEGIWSPGQKIDLSPQDREKRGYEIQQDESLPPVWTPKSANSSPVSERKEFRSVNFQSPVLGRRNRTTSENLSSQPQPQATPWKIPDYSSDTGSASSFLERRLPTSRSTPATGFSDFSTASRLPKAQNPTITLLQKAREGQLPKGALYIDQEQRQYRPRDDRPPIAGPGEVLYQIKNEYTSESDNERSRKMTDLGQRKFEGIGPVTKEGIPLVLRSEVKDQNQSKWYKRMYDTIHKQKPHNDEYVTVRYKQKRAQYPYTSGYLSEPEPGAYDSDFTDYKYQTLDRRRPPPQERSSDYVSSTMPRPTVNRSSSSDIVRNTQDYYRSPGKIENYTPGHSSIAEKEAKQWWDEVMDIFDGHLEQQKKVQPQVHPRSFINQCLKDTGYESDSTLVFRRREEAAQQQLSPKEQREAYKVIQKGGDVPLHGLRKLAPEKPKEPEPPVPPPKGQYARNLNQESPRKYVENEVTIHYKTPVRQEIKDYLSEDELAHRQAETMKKIYQEERRKKYLQELQDMNSRRHTDNFIPSQKSPISLNRYDDFDDLAPNARPRPRSPEHRLCARALYNFVGQSARELTFRKGDIIYLRRQIDKNWYEGELNAMVGLFPANYVEIIPFEGTKTKSTLRKAHEGQARAKYNFVAQTHLELSLAKGELVVVTRKIDDNWFEGKIGGRKGIFPANYVDILIDPQSSAAPSSKPVAAPASHSLLLNGSSGGKESMGSHSYRPSLPSGAQLTSSYHAKPVHVLNTNGKIPGLSQALHIETQSEPVPYRAMYKYKPQNEDELELLEGDTVFVLEKCDDGWYVGSSERTGAFGTFPGNYVEKI</sequence>
<feature type="compositionally biased region" description="Polar residues" evidence="7">
    <location>
        <begin position="109"/>
        <end position="119"/>
    </location>
</feature>
<keyword evidence="2 5" id="KW-0728">SH3 domain</keyword>
<gene>
    <name evidence="11" type="ORF">PSYICH_LOCUS13140</name>
</gene>
<accession>A0A9P0D713</accession>
<dbReference type="SUPFAM" id="SSF50156">
    <property type="entry name" value="PDZ domain-like"/>
    <property type="match status" value="1"/>
</dbReference>
<feature type="region of interest" description="Disordered" evidence="7">
    <location>
        <begin position="1867"/>
        <end position="1903"/>
    </location>
</feature>
<feature type="compositionally biased region" description="Polar residues" evidence="7">
    <location>
        <begin position="179"/>
        <end position="205"/>
    </location>
</feature>
<dbReference type="SMART" id="SM00326">
    <property type="entry name" value="SH3"/>
    <property type="match status" value="3"/>
</dbReference>
<dbReference type="OrthoDB" id="19092at2759"/>
<feature type="compositionally biased region" description="Basic and acidic residues" evidence="7">
    <location>
        <begin position="127"/>
        <end position="136"/>
    </location>
</feature>
<feature type="compositionally biased region" description="Basic and acidic residues" evidence="7">
    <location>
        <begin position="439"/>
        <end position="454"/>
    </location>
</feature>
<feature type="region of interest" description="Disordered" evidence="7">
    <location>
        <begin position="1729"/>
        <end position="1753"/>
    </location>
</feature>
<evidence type="ECO:0000313" key="11">
    <source>
        <dbReference type="EMBL" id="CAH1113039.1"/>
    </source>
</evidence>
<proteinExistence type="predicted"/>
<name>A0A9P0D713_9CUCU</name>
<feature type="domain" description="SH3" evidence="8">
    <location>
        <begin position="2346"/>
        <end position="2405"/>
    </location>
</feature>
<dbReference type="SMART" id="SM00228">
    <property type="entry name" value="PDZ"/>
    <property type="match status" value="1"/>
</dbReference>
<keyword evidence="6" id="KW-0175">Coiled coil</keyword>
<feature type="compositionally biased region" description="Polar residues" evidence="7">
    <location>
        <begin position="1690"/>
        <end position="1708"/>
    </location>
</feature>
<dbReference type="PRINTS" id="PR00499">
    <property type="entry name" value="P67PHOX"/>
</dbReference>
<evidence type="ECO:0000256" key="3">
    <source>
        <dbReference type="ARBA" id="ARBA00022737"/>
    </source>
</evidence>
<dbReference type="Proteomes" id="UP001153636">
    <property type="component" value="Chromosome 7"/>
</dbReference>
<feature type="region of interest" description="Disordered" evidence="7">
    <location>
        <begin position="439"/>
        <end position="493"/>
    </location>
</feature>
<evidence type="ECO:0000256" key="6">
    <source>
        <dbReference type="SAM" id="Coils"/>
    </source>
</evidence>
<organism evidence="11 12">
    <name type="scientific">Psylliodes chrysocephalus</name>
    <dbReference type="NCBI Taxonomy" id="3402493"/>
    <lineage>
        <taxon>Eukaryota</taxon>
        <taxon>Metazoa</taxon>
        <taxon>Ecdysozoa</taxon>
        <taxon>Arthropoda</taxon>
        <taxon>Hexapoda</taxon>
        <taxon>Insecta</taxon>
        <taxon>Pterygota</taxon>
        <taxon>Neoptera</taxon>
        <taxon>Endopterygota</taxon>
        <taxon>Coleoptera</taxon>
        <taxon>Polyphaga</taxon>
        <taxon>Cucujiformia</taxon>
        <taxon>Chrysomeloidea</taxon>
        <taxon>Chrysomelidae</taxon>
        <taxon>Galerucinae</taxon>
        <taxon>Alticini</taxon>
        <taxon>Psylliodes</taxon>
    </lineage>
</organism>
<dbReference type="InterPro" id="IPR050384">
    <property type="entry name" value="Endophilin_SH3RF"/>
</dbReference>
<feature type="region of interest" description="Disordered" evidence="7">
    <location>
        <begin position="633"/>
        <end position="654"/>
    </location>
</feature>
<feature type="compositionally biased region" description="Acidic residues" evidence="7">
    <location>
        <begin position="334"/>
        <end position="345"/>
    </location>
</feature>
<feature type="region of interest" description="Disordered" evidence="7">
    <location>
        <begin position="1591"/>
        <end position="1708"/>
    </location>
</feature>
<keyword evidence="12" id="KW-1185">Reference proteome</keyword>
<evidence type="ECO:0000259" key="9">
    <source>
        <dbReference type="PROSITE" id="PS50106"/>
    </source>
</evidence>
<protein>
    <submittedName>
        <fullName evidence="11">Uncharacterized protein</fullName>
    </submittedName>
</protein>
<dbReference type="Gene3D" id="2.30.42.10">
    <property type="match status" value="1"/>
</dbReference>
<feature type="region of interest" description="Disordered" evidence="7">
    <location>
        <begin position="667"/>
        <end position="695"/>
    </location>
</feature>